<dbReference type="EMBL" id="RWGY01000031">
    <property type="protein sequence ID" value="TVU15747.1"/>
    <property type="molecule type" value="Genomic_DNA"/>
</dbReference>
<proteinExistence type="predicted"/>
<reference evidence="1 2" key="1">
    <citation type="journal article" date="2019" name="Sci. Rep.">
        <title>A high-quality genome of Eragrostis curvula grass provides insights into Poaceae evolution and supports new strategies to enhance forage quality.</title>
        <authorList>
            <person name="Carballo J."/>
            <person name="Santos B.A.C.M."/>
            <person name="Zappacosta D."/>
            <person name="Garbus I."/>
            <person name="Selva J.P."/>
            <person name="Gallo C.A."/>
            <person name="Diaz A."/>
            <person name="Albertini E."/>
            <person name="Caccamo M."/>
            <person name="Echenique V."/>
        </authorList>
    </citation>
    <scope>NUCLEOTIDE SEQUENCE [LARGE SCALE GENOMIC DNA]</scope>
    <source>
        <strain evidence="2">cv. Victoria</strain>
        <tissue evidence="1">Leaf</tissue>
    </source>
</reference>
<name>A0A5J9TX34_9POAL</name>
<dbReference type="Proteomes" id="UP000324897">
    <property type="component" value="Unassembled WGS sequence"/>
</dbReference>
<protein>
    <submittedName>
        <fullName evidence="1">Uncharacterized protein</fullName>
    </submittedName>
</protein>
<organism evidence="1 2">
    <name type="scientific">Eragrostis curvula</name>
    <name type="common">weeping love grass</name>
    <dbReference type="NCBI Taxonomy" id="38414"/>
    <lineage>
        <taxon>Eukaryota</taxon>
        <taxon>Viridiplantae</taxon>
        <taxon>Streptophyta</taxon>
        <taxon>Embryophyta</taxon>
        <taxon>Tracheophyta</taxon>
        <taxon>Spermatophyta</taxon>
        <taxon>Magnoliopsida</taxon>
        <taxon>Liliopsida</taxon>
        <taxon>Poales</taxon>
        <taxon>Poaceae</taxon>
        <taxon>PACMAD clade</taxon>
        <taxon>Chloridoideae</taxon>
        <taxon>Eragrostideae</taxon>
        <taxon>Eragrostidinae</taxon>
        <taxon>Eragrostis</taxon>
    </lineage>
</organism>
<accession>A0A5J9TX34</accession>
<evidence type="ECO:0000313" key="1">
    <source>
        <dbReference type="EMBL" id="TVU15747.1"/>
    </source>
</evidence>
<comment type="caution">
    <text evidence="1">The sequence shown here is derived from an EMBL/GenBank/DDBJ whole genome shotgun (WGS) entry which is preliminary data.</text>
</comment>
<gene>
    <name evidence="1" type="ORF">EJB05_39285</name>
</gene>
<keyword evidence="2" id="KW-1185">Reference proteome</keyword>
<sequence>MTARPPSSPCRIPVPGCTGAVSSGLAWSAPRVRSRPGAELRCLLRAVFLLWRRAPTHLARTSCPAPWSASAIPVYSPRRVVSTKCCAMSIARTVFDEMCSTFCGNTSLRFASYVLYRAPSRRASWALGCSCAMGGAQPDAQRAHLRADSPLQSSWELASDHEYMQKLLTAEAIADVT</sequence>
<feature type="non-terminal residue" evidence="1">
    <location>
        <position position="1"/>
    </location>
</feature>
<dbReference type="Gramene" id="TVU15747">
    <property type="protein sequence ID" value="TVU15747"/>
    <property type="gene ID" value="EJB05_39285"/>
</dbReference>
<evidence type="ECO:0000313" key="2">
    <source>
        <dbReference type="Proteomes" id="UP000324897"/>
    </source>
</evidence>
<dbReference type="AlphaFoldDB" id="A0A5J9TX34"/>